<name>A0A7U9DQ17_STRLI</name>
<organism evidence="2 3">
    <name type="scientific">Streptomyces lividans 1326</name>
    <dbReference type="NCBI Taxonomy" id="1200984"/>
    <lineage>
        <taxon>Bacteria</taxon>
        <taxon>Bacillati</taxon>
        <taxon>Actinomycetota</taxon>
        <taxon>Actinomycetes</taxon>
        <taxon>Kitasatosporales</taxon>
        <taxon>Streptomycetaceae</taxon>
        <taxon>Streptomyces</taxon>
    </lineage>
</organism>
<sequence>MLVTEPVHPRGVRDLSRPGAVAGGVGHDSHPTGADRHSGGPVDDGPDPCGQPAGEAGEDGTGPAGHGGCPPGPRARAFSARSGRRSGARCCRD</sequence>
<evidence type="ECO:0000313" key="2">
    <source>
        <dbReference type="EMBL" id="EOY46982.1"/>
    </source>
</evidence>
<feature type="region of interest" description="Disordered" evidence="1">
    <location>
        <begin position="1"/>
        <end position="93"/>
    </location>
</feature>
<gene>
    <name evidence="2" type="ORF">SLI_2267</name>
</gene>
<dbReference type="Proteomes" id="UP000014062">
    <property type="component" value="Chromosome"/>
</dbReference>
<feature type="compositionally biased region" description="Gly residues" evidence="1">
    <location>
        <begin position="59"/>
        <end position="69"/>
    </location>
</feature>
<accession>A0A7U9DQ17</accession>
<evidence type="ECO:0000256" key="1">
    <source>
        <dbReference type="SAM" id="MobiDB-lite"/>
    </source>
</evidence>
<feature type="compositionally biased region" description="Basic and acidic residues" evidence="1">
    <location>
        <begin position="27"/>
        <end position="38"/>
    </location>
</feature>
<dbReference type="EMBL" id="CM001889">
    <property type="protein sequence ID" value="EOY46982.1"/>
    <property type="molecule type" value="Genomic_DNA"/>
</dbReference>
<protein>
    <submittedName>
        <fullName evidence="2">Uncharacterized protein</fullName>
    </submittedName>
</protein>
<dbReference type="AlphaFoldDB" id="A0A7U9DQ17"/>
<proteinExistence type="predicted"/>
<evidence type="ECO:0000313" key="3">
    <source>
        <dbReference type="Proteomes" id="UP000014062"/>
    </source>
</evidence>
<feature type="compositionally biased region" description="Basic and acidic residues" evidence="1">
    <location>
        <begin position="7"/>
        <end position="16"/>
    </location>
</feature>
<reference evidence="3" key="1">
    <citation type="journal article" date="2013" name="Genome Biol. Evol.">
        <title>The genome sequence of Streptomyces lividans 66 reveals a novel tRNA-dependent peptide biosynthetic system within a metal-related genomic island.</title>
        <authorList>
            <person name="Cruz-Morales P."/>
            <person name="Vijgenboom E."/>
            <person name="Iruegas-Bocardo F."/>
            <person name="Girard G."/>
            <person name="Yanez-Guerra L.A."/>
            <person name="Ramos-Aboites H.E."/>
            <person name="Pernodet J.L."/>
            <person name="Anne J."/>
            <person name="van Wezel G.P."/>
            <person name="Barona-Gomez F."/>
        </authorList>
    </citation>
    <scope>NUCLEOTIDE SEQUENCE [LARGE SCALE GENOMIC DNA]</scope>
    <source>
        <strain evidence="3">1326</strain>
    </source>
</reference>